<keyword evidence="2" id="KW-1185">Reference proteome</keyword>
<sequence>MKIVRVQYTTKAEYAARNQENIKAVVAELKSINHPGVKYSTYLLPDGKTFMHFDHFENEEAHQFLTSLASFKKFADELEASEPETEPKLELLTLVASTEDLFE</sequence>
<evidence type="ECO:0000313" key="2">
    <source>
        <dbReference type="Proteomes" id="UP000613193"/>
    </source>
</evidence>
<name>A0A934PRW8_9SPHI</name>
<dbReference type="RefSeq" id="WP_200066206.1">
    <property type="nucleotide sequence ID" value="NZ_JAEHFW010000002.1"/>
</dbReference>
<evidence type="ECO:0000313" key="1">
    <source>
        <dbReference type="EMBL" id="MBK0379654.1"/>
    </source>
</evidence>
<comment type="caution">
    <text evidence="1">The sequence shown here is derived from an EMBL/GenBank/DDBJ whole genome shotgun (WGS) entry which is preliminary data.</text>
</comment>
<accession>A0A934PRW8</accession>
<dbReference type="EMBL" id="JAEHFW010000002">
    <property type="protein sequence ID" value="MBK0379654.1"/>
    <property type="molecule type" value="Genomic_DNA"/>
</dbReference>
<proteinExistence type="predicted"/>
<evidence type="ECO:0008006" key="3">
    <source>
        <dbReference type="Google" id="ProtNLM"/>
    </source>
</evidence>
<dbReference type="Proteomes" id="UP000613193">
    <property type="component" value="Unassembled WGS sequence"/>
</dbReference>
<dbReference type="SUPFAM" id="SSF54909">
    <property type="entry name" value="Dimeric alpha+beta barrel"/>
    <property type="match status" value="1"/>
</dbReference>
<gene>
    <name evidence="1" type="ORF">I5M19_10065</name>
</gene>
<dbReference type="AlphaFoldDB" id="A0A934PRW8"/>
<dbReference type="InterPro" id="IPR011008">
    <property type="entry name" value="Dimeric_a/b-barrel"/>
</dbReference>
<organism evidence="1 2">
    <name type="scientific">Mucilaginibacter segetis</name>
    <dbReference type="NCBI Taxonomy" id="2793071"/>
    <lineage>
        <taxon>Bacteria</taxon>
        <taxon>Pseudomonadati</taxon>
        <taxon>Bacteroidota</taxon>
        <taxon>Sphingobacteriia</taxon>
        <taxon>Sphingobacteriales</taxon>
        <taxon>Sphingobacteriaceae</taxon>
        <taxon>Mucilaginibacter</taxon>
    </lineage>
</organism>
<protein>
    <recommendedName>
        <fullName evidence="3">ABM domain-containing protein</fullName>
    </recommendedName>
</protein>
<reference evidence="1" key="1">
    <citation type="submission" date="2020-12" db="EMBL/GenBank/DDBJ databases">
        <title>Bacterial novel species Mucilaginibacter sp. SD-g isolated from soil.</title>
        <authorList>
            <person name="Jung H.-Y."/>
        </authorList>
    </citation>
    <scope>NUCLEOTIDE SEQUENCE</scope>
    <source>
        <strain evidence="1">SD-g</strain>
    </source>
</reference>